<name>A0ABS5CLY7_9BACL</name>
<keyword evidence="3" id="KW-1185">Reference proteome</keyword>
<evidence type="ECO:0000313" key="3">
    <source>
        <dbReference type="Proteomes" id="UP000673394"/>
    </source>
</evidence>
<dbReference type="Proteomes" id="UP000673394">
    <property type="component" value="Unassembled WGS sequence"/>
</dbReference>
<feature type="transmembrane region" description="Helical" evidence="1">
    <location>
        <begin position="12"/>
        <end position="39"/>
    </location>
</feature>
<organism evidence="2 3">
    <name type="scientific">Paenibacillus lignilyticus</name>
    <dbReference type="NCBI Taxonomy" id="1172615"/>
    <lineage>
        <taxon>Bacteria</taxon>
        <taxon>Bacillati</taxon>
        <taxon>Bacillota</taxon>
        <taxon>Bacilli</taxon>
        <taxon>Bacillales</taxon>
        <taxon>Paenibacillaceae</taxon>
        <taxon>Paenibacillus</taxon>
    </lineage>
</organism>
<dbReference type="InterPro" id="IPR018710">
    <property type="entry name" value="DUF2232"/>
</dbReference>
<reference evidence="2 3" key="1">
    <citation type="submission" date="2021-04" db="EMBL/GenBank/DDBJ databases">
        <title>Paenibacillus sp. DLE-14 whole genome sequence.</title>
        <authorList>
            <person name="Ham Y.J."/>
        </authorList>
    </citation>
    <scope>NUCLEOTIDE SEQUENCE [LARGE SCALE GENOMIC DNA]</scope>
    <source>
        <strain evidence="2 3">DLE-14</strain>
    </source>
</reference>
<feature type="transmembrane region" description="Helical" evidence="1">
    <location>
        <begin position="99"/>
        <end position="122"/>
    </location>
</feature>
<feature type="transmembrane region" description="Helical" evidence="1">
    <location>
        <begin position="272"/>
        <end position="294"/>
    </location>
</feature>
<evidence type="ECO:0000313" key="2">
    <source>
        <dbReference type="EMBL" id="MBP3966871.1"/>
    </source>
</evidence>
<protein>
    <submittedName>
        <fullName evidence="2">DUF2232 domain-containing protein</fullName>
    </submittedName>
</protein>
<evidence type="ECO:0000256" key="1">
    <source>
        <dbReference type="SAM" id="Phobius"/>
    </source>
</evidence>
<gene>
    <name evidence="2" type="ORF">I8J30_29745</name>
</gene>
<dbReference type="PANTHER" id="PTHR41324:SF1">
    <property type="entry name" value="DUF2232 DOMAIN-CONTAINING PROTEIN"/>
    <property type="match status" value="1"/>
</dbReference>
<proteinExistence type="predicted"/>
<dbReference type="Pfam" id="PF09991">
    <property type="entry name" value="DUF2232"/>
    <property type="match status" value="1"/>
</dbReference>
<comment type="caution">
    <text evidence="2">The sequence shown here is derived from an EMBL/GenBank/DDBJ whole genome shotgun (WGS) entry which is preliminary data.</text>
</comment>
<feature type="transmembrane region" description="Helical" evidence="1">
    <location>
        <begin position="167"/>
        <end position="190"/>
    </location>
</feature>
<keyword evidence="1" id="KW-1133">Transmembrane helix</keyword>
<keyword evidence="1" id="KW-0812">Transmembrane</keyword>
<dbReference type="PANTHER" id="PTHR41324">
    <property type="entry name" value="MEMBRANE PROTEIN-RELATED"/>
    <property type="match status" value="1"/>
</dbReference>
<accession>A0ABS5CLY7</accession>
<feature type="transmembrane region" description="Helical" evidence="1">
    <location>
        <begin position="59"/>
        <end position="87"/>
    </location>
</feature>
<dbReference type="EMBL" id="JAGKSP010000025">
    <property type="protein sequence ID" value="MBP3966871.1"/>
    <property type="molecule type" value="Genomic_DNA"/>
</dbReference>
<feature type="transmembrane region" description="Helical" evidence="1">
    <location>
        <begin position="211"/>
        <end position="229"/>
    </location>
</feature>
<sequence length="303" mass="33369">MNGLKTGLKSILWSFSALILLLMVAVPVLNALAAAVLMVPTVILYTTLSKRAFTLHMAAVYGIGVIIMGLPALIVGLFFLVPSLVMGHYYRKGAPARKVLTATVLTVLAQLLLELVVFDLVFDFSLMNEIREMITKTVDNLREQGIMPSVWTATVTESYVQSLIHSIPMALITVSFLLAVITHAIAAPALRSSGLTISHLQAAREWRLPRIFVFYYLVVLIADMATPNTGSSFMTVTLHNLVPLMQMAFSIQAMGFFFFLAHERKWNKAIPVLLSVVVAIFQPFSLIGVIDAAFPIRKAFKKS</sequence>
<feature type="transmembrane region" description="Helical" evidence="1">
    <location>
        <begin position="241"/>
        <end position="260"/>
    </location>
</feature>
<keyword evidence="1" id="KW-0472">Membrane</keyword>